<comment type="caution">
    <text evidence="2">The sequence shown here is derived from an EMBL/GenBank/DDBJ whole genome shotgun (WGS) entry which is preliminary data.</text>
</comment>
<gene>
    <name evidence="2" type="ORF">C8D89_11571</name>
</gene>
<protein>
    <submittedName>
        <fullName evidence="2">Uncharacterized protein</fullName>
    </submittedName>
</protein>
<evidence type="ECO:0000313" key="2">
    <source>
        <dbReference type="EMBL" id="PVZ05366.1"/>
    </source>
</evidence>
<name>A0A2U1EZL9_9PSEU</name>
<evidence type="ECO:0000313" key="3">
    <source>
        <dbReference type="Proteomes" id="UP000245639"/>
    </source>
</evidence>
<reference evidence="2 3" key="1">
    <citation type="submission" date="2018-04" db="EMBL/GenBank/DDBJ databases">
        <title>Genomic Encyclopedia of Type Strains, Phase IV (KMG-IV): sequencing the most valuable type-strain genomes for metagenomic binning, comparative biology and taxonomic classification.</title>
        <authorList>
            <person name="Goeker M."/>
        </authorList>
    </citation>
    <scope>NUCLEOTIDE SEQUENCE [LARGE SCALE GENOMIC DNA]</scope>
    <source>
        <strain evidence="2 3">DSM 45771</strain>
    </source>
</reference>
<keyword evidence="3" id="KW-1185">Reference proteome</keyword>
<evidence type="ECO:0000256" key="1">
    <source>
        <dbReference type="SAM" id="MobiDB-lite"/>
    </source>
</evidence>
<feature type="region of interest" description="Disordered" evidence="1">
    <location>
        <begin position="1"/>
        <end position="22"/>
    </location>
</feature>
<dbReference type="AlphaFoldDB" id="A0A2U1EZL9"/>
<proteinExistence type="predicted"/>
<accession>A0A2U1EZL9</accession>
<dbReference type="EMBL" id="QEKW01000015">
    <property type="protein sequence ID" value="PVZ05366.1"/>
    <property type="molecule type" value="Genomic_DNA"/>
</dbReference>
<organism evidence="2 3">
    <name type="scientific">Actinomycetospora cinnamomea</name>
    <dbReference type="NCBI Taxonomy" id="663609"/>
    <lineage>
        <taxon>Bacteria</taxon>
        <taxon>Bacillati</taxon>
        <taxon>Actinomycetota</taxon>
        <taxon>Actinomycetes</taxon>
        <taxon>Pseudonocardiales</taxon>
        <taxon>Pseudonocardiaceae</taxon>
        <taxon>Actinomycetospora</taxon>
    </lineage>
</organism>
<sequence length="117" mass="12857">MLPARSVGQMTTRKRTSGRSWPGAEWVRPWMQLVEIAWSAPVVIGYRVVRVAAGGWPPPARERRELERMVGEKAEAFGRAAVAAVTTPPRHTARAVGAVVGPVHRSVVGNRRRLTRG</sequence>
<dbReference type="Proteomes" id="UP000245639">
    <property type="component" value="Unassembled WGS sequence"/>
</dbReference>